<organism evidence="7 9">
    <name type="scientific">Roseomonas gilardii</name>
    <dbReference type="NCBI Taxonomy" id="257708"/>
    <lineage>
        <taxon>Bacteria</taxon>
        <taxon>Pseudomonadati</taxon>
        <taxon>Pseudomonadota</taxon>
        <taxon>Alphaproteobacteria</taxon>
        <taxon>Acetobacterales</taxon>
        <taxon>Roseomonadaceae</taxon>
        <taxon>Roseomonas</taxon>
    </lineage>
</organism>
<reference evidence="8" key="3">
    <citation type="submission" date="2023-09" db="EMBL/GenBank/DDBJ databases">
        <authorList>
            <person name="Schober I."/>
            <person name="Bunk B."/>
        </authorList>
    </citation>
    <scope>NUCLEOTIDE SEQUENCE</scope>
    <source>
        <strain evidence="8">DSM 103800</strain>
    </source>
</reference>
<evidence type="ECO:0000256" key="2">
    <source>
        <dbReference type="ARBA" id="ARBA00022475"/>
    </source>
</evidence>
<evidence type="ECO:0000313" key="9">
    <source>
        <dbReference type="Proteomes" id="UP000185494"/>
    </source>
</evidence>
<dbReference type="InterPro" id="IPR043428">
    <property type="entry name" value="LivM-like"/>
</dbReference>
<dbReference type="AlphaFoldDB" id="A0A1L7ABC2"/>
<feature type="transmembrane region" description="Helical" evidence="6">
    <location>
        <begin position="228"/>
        <end position="250"/>
    </location>
</feature>
<accession>A0A1L7ABC2</accession>
<feature type="transmembrane region" description="Helical" evidence="6">
    <location>
        <begin position="49"/>
        <end position="68"/>
    </location>
</feature>
<dbReference type="Proteomes" id="UP001258945">
    <property type="component" value="Unassembled WGS sequence"/>
</dbReference>
<dbReference type="KEGG" id="rgi:RGI145_02095"/>
<proteinExistence type="predicted"/>
<feature type="transmembrane region" description="Helical" evidence="6">
    <location>
        <begin position="262"/>
        <end position="291"/>
    </location>
</feature>
<keyword evidence="3 6" id="KW-0812">Transmembrane</keyword>
<evidence type="ECO:0000256" key="1">
    <source>
        <dbReference type="ARBA" id="ARBA00004651"/>
    </source>
</evidence>
<dbReference type="PANTHER" id="PTHR30482">
    <property type="entry name" value="HIGH-AFFINITY BRANCHED-CHAIN AMINO ACID TRANSPORT SYSTEM PERMEASE"/>
    <property type="match status" value="1"/>
</dbReference>
<evidence type="ECO:0000313" key="8">
    <source>
        <dbReference type="EMBL" id="MDT8330248.1"/>
    </source>
</evidence>
<dbReference type="Pfam" id="PF02653">
    <property type="entry name" value="BPD_transp_2"/>
    <property type="match status" value="1"/>
</dbReference>
<keyword evidence="4 6" id="KW-1133">Transmembrane helix</keyword>
<reference evidence="8 10" key="2">
    <citation type="journal article" date="2019" name="Microb. Pathog.">
        <title>Comparison of VITEK 2, MALDI-TOF MS, 16S rRNA gene sequencing, and whole-genome sequencing for identification of Roseomonas mucosa.</title>
        <authorList>
            <person name="Rudolph W.W."/>
            <person name="Gunzer F."/>
            <person name="Trauth M."/>
            <person name="Bunk B."/>
            <person name="Bigge R."/>
            <person name="Schrottner P."/>
        </authorList>
    </citation>
    <scope>NUCLEOTIDE SEQUENCE [LARGE SCALE GENOMIC DNA]</scope>
    <source>
        <strain evidence="8 10">DSM 103800</strain>
    </source>
</reference>
<dbReference type="GO" id="GO:0005886">
    <property type="term" value="C:plasma membrane"/>
    <property type="evidence" value="ECO:0007669"/>
    <property type="project" value="UniProtKB-SubCell"/>
</dbReference>
<name>A0A1L7ABC2_9PROT</name>
<evidence type="ECO:0000256" key="4">
    <source>
        <dbReference type="ARBA" id="ARBA00022989"/>
    </source>
</evidence>
<dbReference type="Proteomes" id="UP000185494">
    <property type="component" value="Chromosome 1"/>
</dbReference>
<comment type="subcellular location">
    <subcellularLocation>
        <location evidence="1">Cell membrane</location>
        <topology evidence="1">Multi-pass membrane protein</topology>
    </subcellularLocation>
</comment>
<dbReference type="EMBL" id="CP015583">
    <property type="protein sequence ID" value="APT56086.1"/>
    <property type="molecule type" value="Genomic_DNA"/>
</dbReference>
<evidence type="ECO:0000313" key="7">
    <source>
        <dbReference type="EMBL" id="APT56086.1"/>
    </source>
</evidence>
<dbReference type="eggNOG" id="COG4177">
    <property type="taxonomic scope" value="Bacteria"/>
</dbReference>
<dbReference type="GO" id="GO:0015658">
    <property type="term" value="F:branched-chain amino acid transmembrane transporter activity"/>
    <property type="evidence" value="ECO:0007669"/>
    <property type="project" value="InterPro"/>
</dbReference>
<feature type="transmembrane region" description="Helical" evidence="6">
    <location>
        <begin position="80"/>
        <end position="99"/>
    </location>
</feature>
<dbReference type="RefSeq" id="WP_075797041.1">
    <property type="nucleotide sequence ID" value="NZ_CP015583.1"/>
</dbReference>
<evidence type="ECO:0000313" key="10">
    <source>
        <dbReference type="Proteomes" id="UP001258945"/>
    </source>
</evidence>
<gene>
    <name evidence="7" type="ORF">RGI145_02095</name>
    <name evidence="8" type="ORF">RQ831_04230</name>
</gene>
<keyword evidence="10" id="KW-1185">Reference proteome</keyword>
<feature type="transmembrane region" description="Helical" evidence="6">
    <location>
        <begin position="298"/>
        <end position="321"/>
    </location>
</feature>
<feature type="transmembrane region" description="Helical" evidence="6">
    <location>
        <begin position="26"/>
        <end position="43"/>
    </location>
</feature>
<dbReference type="InterPro" id="IPR001851">
    <property type="entry name" value="ABC_transp_permease"/>
</dbReference>
<dbReference type="EMBL" id="JAVVDO010000004">
    <property type="protein sequence ID" value="MDT8330248.1"/>
    <property type="molecule type" value="Genomic_DNA"/>
</dbReference>
<dbReference type="STRING" id="257708.RGI145_02095"/>
<dbReference type="PANTHER" id="PTHR30482:SF10">
    <property type="entry name" value="HIGH-AFFINITY BRANCHED-CHAIN AMINO ACID TRANSPORT PROTEIN BRAE"/>
    <property type="match status" value="1"/>
</dbReference>
<sequence>MSTTLRQAAAAPPRANAITRRRRRELLAGAVILLLLAALPFGVTDVYAQNLIILTLLYAGLSQAWNILGGYCGQISLGHALYFGVGGYVSTMLFVHAGVPPVLGMAAAGIVAGLCALLVGWPCFRLSGHYYAIATVVVGEIGYLLFLNWEWVGGAMGIYVPLGPDSWLNLQFRISKLPWHFITLGFAALTWVVAWAIEGSRWGYSWRAVKDDVTAARSLAVRVFPSKMAAAAISGFLTGVGGAIYAQYVGYIDPDSILAGSFSILIALPAVLGGVGTLWGPLIGAAVLIPVSELSRSYLGGSGSGVDLMIYGLLIMIVALARPQGLVSLLGVRSQAGGGDGRAA</sequence>
<feature type="transmembrane region" description="Helical" evidence="6">
    <location>
        <begin position="131"/>
        <end position="149"/>
    </location>
</feature>
<evidence type="ECO:0000256" key="6">
    <source>
        <dbReference type="SAM" id="Phobius"/>
    </source>
</evidence>
<reference evidence="7 9" key="1">
    <citation type="submission" date="2016-05" db="EMBL/GenBank/DDBJ databases">
        <title>Complete Genome and Methylome Analysis of Psychrotrophic Bacterial Isolates from Antarctic Lake Untersee.</title>
        <authorList>
            <person name="Fomenkov A."/>
            <person name="Akimov V.N."/>
            <person name="Vasilyeva L.V."/>
            <person name="Andersen D."/>
            <person name="Vincze T."/>
            <person name="Roberts R.J."/>
        </authorList>
    </citation>
    <scope>NUCLEOTIDE SEQUENCE [LARGE SCALE GENOMIC DNA]</scope>
    <source>
        <strain evidence="7 9">U14-5</strain>
    </source>
</reference>
<keyword evidence="2" id="KW-1003">Cell membrane</keyword>
<protein>
    <submittedName>
        <fullName evidence="7 8">Amino acid ABC transporter permease</fullName>
    </submittedName>
</protein>
<feature type="transmembrane region" description="Helical" evidence="6">
    <location>
        <begin position="105"/>
        <end position="124"/>
    </location>
</feature>
<feature type="transmembrane region" description="Helical" evidence="6">
    <location>
        <begin position="177"/>
        <end position="197"/>
    </location>
</feature>
<keyword evidence="5 6" id="KW-0472">Membrane</keyword>
<evidence type="ECO:0000256" key="5">
    <source>
        <dbReference type="ARBA" id="ARBA00023136"/>
    </source>
</evidence>
<dbReference type="CDD" id="cd06581">
    <property type="entry name" value="TM_PBP1_LivM_like"/>
    <property type="match status" value="1"/>
</dbReference>
<evidence type="ECO:0000256" key="3">
    <source>
        <dbReference type="ARBA" id="ARBA00022692"/>
    </source>
</evidence>